<dbReference type="Gene3D" id="3.80.10.10">
    <property type="entry name" value="Ribonuclease Inhibitor"/>
    <property type="match status" value="2"/>
</dbReference>
<dbReference type="PANTHER" id="PTHR11017">
    <property type="entry name" value="LEUCINE-RICH REPEAT-CONTAINING PROTEIN"/>
    <property type="match status" value="1"/>
</dbReference>
<evidence type="ECO:0000313" key="6">
    <source>
        <dbReference type="Proteomes" id="UP000593564"/>
    </source>
</evidence>
<dbReference type="SMART" id="SM00369">
    <property type="entry name" value="LRR_TYP"/>
    <property type="match status" value="2"/>
</dbReference>
<dbReference type="Pfam" id="PF00931">
    <property type="entry name" value="NB-ARC"/>
    <property type="match status" value="1"/>
</dbReference>
<reference evidence="5 6" key="2">
    <citation type="submission" date="2020-07" db="EMBL/GenBank/DDBJ databases">
        <title>Genome assembly of wild tea tree DASZ reveals pedigree and selection history of tea varieties.</title>
        <authorList>
            <person name="Zhang W."/>
        </authorList>
    </citation>
    <scope>NUCLEOTIDE SEQUENCE [LARGE SCALE GENOMIC DNA]</scope>
    <source>
        <strain evidence="6">cv. G240</strain>
        <tissue evidence="5">Leaf</tissue>
    </source>
</reference>
<dbReference type="GO" id="GO:0007165">
    <property type="term" value="P:signal transduction"/>
    <property type="evidence" value="ECO:0007669"/>
    <property type="project" value="InterPro"/>
</dbReference>
<keyword evidence="6" id="KW-1185">Reference proteome</keyword>
<dbReference type="InterPro" id="IPR000157">
    <property type="entry name" value="TIR_dom"/>
</dbReference>
<dbReference type="InterPro" id="IPR002182">
    <property type="entry name" value="NB-ARC"/>
</dbReference>
<dbReference type="InterPro" id="IPR001611">
    <property type="entry name" value="Leu-rich_rpt"/>
</dbReference>
<dbReference type="InterPro" id="IPR042197">
    <property type="entry name" value="Apaf_helical"/>
</dbReference>
<dbReference type="SUPFAM" id="SSF52540">
    <property type="entry name" value="P-loop containing nucleoside triphosphate hydrolases"/>
    <property type="match status" value="1"/>
</dbReference>
<dbReference type="SMART" id="SM00382">
    <property type="entry name" value="AAA"/>
    <property type="match status" value="1"/>
</dbReference>
<proteinExistence type="predicted"/>
<dbReference type="InterPro" id="IPR003593">
    <property type="entry name" value="AAA+_ATPase"/>
</dbReference>
<dbReference type="Proteomes" id="UP000593564">
    <property type="component" value="Unassembled WGS sequence"/>
</dbReference>
<dbReference type="PRINTS" id="PR00364">
    <property type="entry name" value="DISEASERSIST"/>
</dbReference>
<organism evidence="5 6">
    <name type="scientific">Camellia sinensis</name>
    <name type="common">Tea plant</name>
    <name type="synonym">Thea sinensis</name>
    <dbReference type="NCBI Taxonomy" id="4442"/>
    <lineage>
        <taxon>Eukaryota</taxon>
        <taxon>Viridiplantae</taxon>
        <taxon>Streptophyta</taxon>
        <taxon>Embryophyta</taxon>
        <taxon>Tracheophyta</taxon>
        <taxon>Spermatophyta</taxon>
        <taxon>Magnoliopsida</taxon>
        <taxon>eudicotyledons</taxon>
        <taxon>Gunneridae</taxon>
        <taxon>Pentapetalae</taxon>
        <taxon>asterids</taxon>
        <taxon>Ericales</taxon>
        <taxon>Theaceae</taxon>
        <taxon>Camellia</taxon>
    </lineage>
</organism>
<dbReference type="InterPro" id="IPR003591">
    <property type="entry name" value="Leu-rich_rpt_typical-subtyp"/>
</dbReference>
<protein>
    <recommendedName>
        <fullName evidence="4">TIR domain-containing protein</fullName>
    </recommendedName>
</protein>
<dbReference type="InterPro" id="IPR044974">
    <property type="entry name" value="Disease_R_plants"/>
</dbReference>
<name>A0A7J7GQY7_CAMSI</name>
<gene>
    <name evidence="5" type="ORF">HYC85_019963</name>
</gene>
<dbReference type="Gene3D" id="3.40.50.300">
    <property type="entry name" value="P-loop containing nucleotide triphosphate hydrolases"/>
    <property type="match status" value="1"/>
</dbReference>
<dbReference type="AlphaFoldDB" id="A0A7J7GQY7"/>
<dbReference type="SUPFAM" id="SSF52200">
    <property type="entry name" value="Toll/Interleukin receptor TIR domain"/>
    <property type="match status" value="1"/>
</dbReference>
<dbReference type="Pfam" id="PF13855">
    <property type="entry name" value="LRR_8"/>
    <property type="match status" value="1"/>
</dbReference>
<dbReference type="InterPro" id="IPR032675">
    <property type="entry name" value="LRR_dom_sf"/>
</dbReference>
<evidence type="ECO:0000256" key="1">
    <source>
        <dbReference type="ARBA" id="ARBA00022614"/>
    </source>
</evidence>
<dbReference type="FunFam" id="3.40.50.10140:FF:000007">
    <property type="entry name" value="Disease resistance protein (TIR-NBS-LRR class)"/>
    <property type="match status" value="1"/>
</dbReference>
<dbReference type="Pfam" id="PF23247">
    <property type="entry name" value="LRR_RPS2"/>
    <property type="match status" value="1"/>
</dbReference>
<reference evidence="6" key="1">
    <citation type="journal article" date="2020" name="Nat. Commun.">
        <title>Genome assembly of wild tea tree DASZ reveals pedigree and selection history of tea varieties.</title>
        <authorList>
            <person name="Zhang W."/>
            <person name="Zhang Y."/>
            <person name="Qiu H."/>
            <person name="Guo Y."/>
            <person name="Wan H."/>
            <person name="Zhang X."/>
            <person name="Scossa F."/>
            <person name="Alseekh S."/>
            <person name="Zhang Q."/>
            <person name="Wang P."/>
            <person name="Xu L."/>
            <person name="Schmidt M.H."/>
            <person name="Jia X."/>
            <person name="Li D."/>
            <person name="Zhu A."/>
            <person name="Guo F."/>
            <person name="Chen W."/>
            <person name="Ni D."/>
            <person name="Usadel B."/>
            <person name="Fernie A.R."/>
            <person name="Wen W."/>
        </authorList>
    </citation>
    <scope>NUCLEOTIDE SEQUENCE [LARGE SCALE GENOMIC DNA]</scope>
    <source>
        <strain evidence="6">cv. G240</strain>
    </source>
</reference>
<dbReference type="InterPro" id="IPR057135">
    <property type="entry name" value="At4g27190-like_LRR"/>
</dbReference>
<dbReference type="Gene3D" id="3.40.50.10140">
    <property type="entry name" value="Toll/interleukin-1 receptor homology (TIR) domain"/>
    <property type="match status" value="1"/>
</dbReference>
<dbReference type="GO" id="GO:0043531">
    <property type="term" value="F:ADP binding"/>
    <property type="evidence" value="ECO:0007669"/>
    <property type="project" value="InterPro"/>
</dbReference>
<dbReference type="SMART" id="SM00255">
    <property type="entry name" value="TIR"/>
    <property type="match status" value="1"/>
</dbReference>
<evidence type="ECO:0000259" key="4">
    <source>
        <dbReference type="PROSITE" id="PS50104"/>
    </source>
</evidence>
<sequence length="1084" mass="123127">MAATRTLTLPGWSYDVFLSFSGEDTRKNFTDHLYEALVQAGIHTFRDDDELPRGREISAELLKSIEESRISIVVFSRNYASSRWCLDELVKIIECKKTLGQLVLPIFYHVDPSDVRHQKGCFGEAFGRYAKRYVDEMEKVKVRRAALSEAADLLGWVANGYDAKLIRRFVKQVSCKLKRTSLNVAKHPVGIETRVEHINSLLSIGSDDVRMIGIYGLGGIGKTTIAKAVYNHIFRRFDGSCFLANVREFVGQFNGLVKLQNQLLFELLQNKKLKFGSVDRGMHLIKANLYSRRVLIVLDDLDQLVQLNSLAGNRDWFGPGSRIIITTRNEHLLKGLKVDERYMAEELNREESLQLFSWHAFGDINPLENYADLANGIVSYASGLPLALEVLGSYLFGRNMVEWKSALNKLQQIPHEKIQEKLRISFDALDDDNIKDSFLDIAWQPALGELSSSSFSCPMEGRSPEVMVVVLKFVWESKSIITRHCIKHLCTSVCKDTKLNKMSLLSCWIKKDLIETQKAGKHVLRDLIKSFLLEEVSNDYVRMKEETREVLLKQFIPHLRPLYLKQEGMGLSEAPEVAEWDAKEIYLNNNHLSELPEKPNCPSLVTLFLQENYDLMEIPSSFFECMPMLQVLDLSHTSIKSLPASISGLVSLQELFLRGCELLMELSPEIGALSKLQVLDLEGTELMYLPKEISGLTKLECLKVSLYGYGKSYREGKHKRIPAGLLASLCMLNALSIDVNPDDDEWVADVKDVTDELLKLKGLMTLKLYLPEVGLLKEITSVRNFKFTVGHHKRCVISCLPHGAEEEFKKQENYLKYINGKYIPIEIQNALKCTCAFFLERHWAVKKLSEFGNENMVELKFCLLVECNELQTIIDGGEFCTEGDQICESGVDKTPVFQSLEYLGIHCMMNLRSIWEGPIGKGCLSKLKYMALHSCPNLTSIFTTSLLGNLDYLEELIIEDCPQISSLVSQESSCLEPNPYLPSLKKISLLDLSELVSISSGHLFAPKLERIIIYACPMLESLSPMELSSNYLKVIKGEIQWWNSLKWLESEWSSRQKDCMANVFVELKRDASLMDQLAESENSM</sequence>
<keyword evidence="1" id="KW-0433">Leucine-rich repeat</keyword>
<keyword evidence="2" id="KW-0677">Repeat</keyword>
<keyword evidence="3" id="KW-0520">NAD</keyword>
<dbReference type="InterPro" id="IPR035897">
    <property type="entry name" value="Toll_tir_struct_dom_sf"/>
</dbReference>
<comment type="caution">
    <text evidence="5">The sequence shown here is derived from an EMBL/GenBank/DDBJ whole genome shotgun (WGS) entry which is preliminary data.</text>
</comment>
<evidence type="ECO:0000313" key="5">
    <source>
        <dbReference type="EMBL" id="KAF5942321.1"/>
    </source>
</evidence>
<dbReference type="PROSITE" id="PS50104">
    <property type="entry name" value="TIR"/>
    <property type="match status" value="1"/>
</dbReference>
<evidence type="ECO:0000256" key="2">
    <source>
        <dbReference type="ARBA" id="ARBA00022737"/>
    </source>
</evidence>
<dbReference type="GO" id="GO:0006952">
    <property type="term" value="P:defense response"/>
    <property type="evidence" value="ECO:0007669"/>
    <property type="project" value="InterPro"/>
</dbReference>
<feature type="domain" description="TIR" evidence="4">
    <location>
        <begin position="12"/>
        <end position="177"/>
    </location>
</feature>
<dbReference type="EMBL" id="JACBKZ010000009">
    <property type="protein sequence ID" value="KAF5942321.1"/>
    <property type="molecule type" value="Genomic_DNA"/>
</dbReference>
<dbReference type="Gene3D" id="1.10.8.430">
    <property type="entry name" value="Helical domain of apoptotic protease-activating factors"/>
    <property type="match status" value="1"/>
</dbReference>
<evidence type="ECO:0000256" key="3">
    <source>
        <dbReference type="ARBA" id="ARBA00023027"/>
    </source>
</evidence>
<dbReference type="GO" id="GO:0051707">
    <property type="term" value="P:response to other organism"/>
    <property type="evidence" value="ECO:0007669"/>
    <property type="project" value="UniProtKB-ARBA"/>
</dbReference>
<dbReference type="InterPro" id="IPR027417">
    <property type="entry name" value="P-loop_NTPase"/>
</dbReference>
<accession>A0A7J7GQY7</accession>
<dbReference type="Pfam" id="PF01582">
    <property type="entry name" value="TIR"/>
    <property type="match status" value="1"/>
</dbReference>
<dbReference type="PANTHER" id="PTHR11017:SF479">
    <property type="entry name" value="DISEASE RESISTANCE PROTEIN (TIR-NBS-LRR CLASS) FAMILY"/>
    <property type="match status" value="1"/>
</dbReference>
<dbReference type="SUPFAM" id="SSF52058">
    <property type="entry name" value="L domain-like"/>
    <property type="match status" value="1"/>
</dbReference>